<proteinExistence type="predicted"/>
<dbReference type="AlphaFoldDB" id="A0A0L0FFL8"/>
<dbReference type="RefSeq" id="XP_014149173.1">
    <property type="nucleotide sequence ID" value="XM_014293698.1"/>
</dbReference>
<dbReference type="GeneID" id="25912705"/>
<dbReference type="Proteomes" id="UP000054560">
    <property type="component" value="Unassembled WGS sequence"/>
</dbReference>
<organism evidence="1 2">
    <name type="scientific">Sphaeroforma arctica JP610</name>
    <dbReference type="NCBI Taxonomy" id="667725"/>
    <lineage>
        <taxon>Eukaryota</taxon>
        <taxon>Ichthyosporea</taxon>
        <taxon>Ichthyophonida</taxon>
        <taxon>Sphaeroforma</taxon>
    </lineage>
</organism>
<evidence type="ECO:0000313" key="2">
    <source>
        <dbReference type="Proteomes" id="UP000054560"/>
    </source>
</evidence>
<reference evidence="1 2" key="1">
    <citation type="submission" date="2011-02" db="EMBL/GenBank/DDBJ databases">
        <title>The Genome Sequence of Sphaeroforma arctica JP610.</title>
        <authorList>
            <consortium name="The Broad Institute Genome Sequencing Platform"/>
            <person name="Russ C."/>
            <person name="Cuomo C."/>
            <person name="Young S.K."/>
            <person name="Zeng Q."/>
            <person name="Gargeya S."/>
            <person name="Alvarado L."/>
            <person name="Berlin A."/>
            <person name="Chapman S.B."/>
            <person name="Chen Z."/>
            <person name="Freedman E."/>
            <person name="Gellesch M."/>
            <person name="Goldberg J."/>
            <person name="Griggs A."/>
            <person name="Gujja S."/>
            <person name="Heilman E."/>
            <person name="Heiman D."/>
            <person name="Howarth C."/>
            <person name="Mehta T."/>
            <person name="Neiman D."/>
            <person name="Pearson M."/>
            <person name="Roberts A."/>
            <person name="Saif S."/>
            <person name="Shea T."/>
            <person name="Shenoy N."/>
            <person name="Sisk P."/>
            <person name="Stolte C."/>
            <person name="Sykes S."/>
            <person name="White J."/>
            <person name="Yandava C."/>
            <person name="Burger G."/>
            <person name="Gray M.W."/>
            <person name="Holland P.W.H."/>
            <person name="King N."/>
            <person name="Lang F.B.F."/>
            <person name="Roger A.J."/>
            <person name="Ruiz-Trillo I."/>
            <person name="Haas B."/>
            <person name="Nusbaum C."/>
            <person name="Birren B."/>
        </authorList>
    </citation>
    <scope>NUCLEOTIDE SEQUENCE [LARGE SCALE GENOMIC DNA]</scope>
    <source>
        <strain evidence="1 2">JP610</strain>
    </source>
</reference>
<sequence length="72" mass="8333">MGKFNCGRCQKETSKLIGKPDFCKTCGNYNPEVSRSSISSSDEEEREKIEEAFISAHPNIEKLHKRRLRMKK</sequence>
<protein>
    <submittedName>
        <fullName evidence="1">Uncharacterized protein</fullName>
    </submittedName>
</protein>
<gene>
    <name evidence="1" type="ORF">SARC_12201</name>
</gene>
<accession>A0A0L0FFL8</accession>
<evidence type="ECO:0000313" key="1">
    <source>
        <dbReference type="EMBL" id="KNC75271.1"/>
    </source>
</evidence>
<dbReference type="EMBL" id="KQ243733">
    <property type="protein sequence ID" value="KNC75271.1"/>
    <property type="molecule type" value="Genomic_DNA"/>
</dbReference>
<name>A0A0L0FFL8_9EUKA</name>
<keyword evidence="2" id="KW-1185">Reference proteome</keyword>